<feature type="compositionally biased region" description="Polar residues" evidence="1">
    <location>
        <begin position="253"/>
        <end position="269"/>
    </location>
</feature>
<evidence type="ECO:0000313" key="3">
    <source>
        <dbReference type="Proteomes" id="UP001140074"/>
    </source>
</evidence>
<protein>
    <submittedName>
        <fullName evidence="2">Uncharacterized protein</fullName>
    </submittedName>
</protein>
<comment type="caution">
    <text evidence="2">The sequence shown here is derived from an EMBL/GenBank/DDBJ whole genome shotgun (WGS) entry which is preliminary data.</text>
</comment>
<name>A0A9W8IMP4_9FUNG</name>
<accession>A0A9W8IMP4</accession>
<dbReference type="EMBL" id="JANBUY010000008">
    <property type="protein sequence ID" value="KAJ2868030.1"/>
    <property type="molecule type" value="Genomic_DNA"/>
</dbReference>
<proteinExistence type="predicted"/>
<sequence>MNDSSQPSNEKSRPLASLGHADLLLLHLMTKRLRTRLRQARVTVERDLGHSLTAIAPPPEQLCHALFHNMSRPLHESAWSRMLSTRAHSYSHGDFMALHSETASVGVPSLLSTAANSRLCSRSRPAVVQRYQSAVNIDATPQHSTAQRLARASPVQQQQVLLHLPSSPSVPRTPLMQPLDSDNEVARTILMLATPPAARAPSLPGSSCQQPTRIGRPAARTGRRLSFSRCQAERPPKRSRYSDNEESPPDPAAQTQDQASATNHLTPNLSRIAALSQHTLTLGGPMRHAPGAASKQALAPPK</sequence>
<dbReference type="Proteomes" id="UP001140074">
    <property type="component" value="Unassembled WGS sequence"/>
</dbReference>
<gene>
    <name evidence="2" type="ORF">GGH94_000450</name>
</gene>
<dbReference type="AlphaFoldDB" id="A0A9W8IMP4"/>
<evidence type="ECO:0000313" key="2">
    <source>
        <dbReference type="EMBL" id="KAJ2868030.1"/>
    </source>
</evidence>
<feature type="region of interest" description="Disordered" evidence="1">
    <location>
        <begin position="196"/>
        <end position="302"/>
    </location>
</feature>
<evidence type="ECO:0000256" key="1">
    <source>
        <dbReference type="SAM" id="MobiDB-lite"/>
    </source>
</evidence>
<keyword evidence="3" id="KW-1185">Reference proteome</keyword>
<organism evidence="2 3">
    <name type="scientific">Coemansia aciculifera</name>
    <dbReference type="NCBI Taxonomy" id="417176"/>
    <lineage>
        <taxon>Eukaryota</taxon>
        <taxon>Fungi</taxon>
        <taxon>Fungi incertae sedis</taxon>
        <taxon>Zoopagomycota</taxon>
        <taxon>Kickxellomycotina</taxon>
        <taxon>Kickxellomycetes</taxon>
        <taxon>Kickxellales</taxon>
        <taxon>Kickxellaceae</taxon>
        <taxon>Coemansia</taxon>
    </lineage>
</organism>
<feature type="compositionally biased region" description="Basic and acidic residues" evidence="1">
    <location>
        <begin position="231"/>
        <end position="243"/>
    </location>
</feature>
<reference evidence="2" key="1">
    <citation type="submission" date="2022-07" db="EMBL/GenBank/DDBJ databases">
        <title>Phylogenomic reconstructions and comparative analyses of Kickxellomycotina fungi.</title>
        <authorList>
            <person name="Reynolds N.K."/>
            <person name="Stajich J.E."/>
            <person name="Barry K."/>
            <person name="Grigoriev I.V."/>
            <person name="Crous P."/>
            <person name="Smith M.E."/>
        </authorList>
    </citation>
    <scope>NUCLEOTIDE SEQUENCE</scope>
    <source>
        <strain evidence="2">RSA 476</strain>
    </source>
</reference>